<dbReference type="InterPro" id="IPR026516">
    <property type="entry name" value="THAP1/10"/>
</dbReference>
<feature type="region of interest" description="Disordered" evidence="7">
    <location>
        <begin position="380"/>
        <end position="429"/>
    </location>
</feature>
<evidence type="ECO:0000259" key="10">
    <source>
        <dbReference type="PROSITE" id="PS51507"/>
    </source>
</evidence>
<sequence>SLCAALVSKLRQQGGVWALGRLCAHRPATPRHYQSVSYHVKTTAMIMTKHGSPPRANPQPVSRCCAPTCNNSSDNTSGVSFFRFPKDEERCRKWVANCGRLDLRDKPAEKLFANYRLCSAHFTKESFSSTYRNSLVWNAVPTLFKHGDQVVSKGATSKKKLLPSRSQQKYRRFFGFASKCRTSVQRRPNPVVQTTAVGPVKQTTRPRPKPSAPAKEETTVAQQITVEEDQLRLPDHIEDHMYAVPTVHLPPNLTLKTSPTTPRFTSFKFDPENQNHLVMNVVDGEDPVALKAAMEAVEAALPLLQLSQQPPLVQQSHAGGTTGAMTTPTFTYVTVPASTSSAAEGGSGGEGFVVGGEPVDSIPAGTTFTVTMQDPTSTEVTVYPAFPPNDDGGLDEEEYVDEVDEDSQDFLPPSDLPAPTSSRHKSRKGPRLMQDFLIPHLDSATFGDRLKWVDRDQGIFQIGWYHKSAAQWTNDDCVVFLEWDKLKKRPVAHSPHYWMEAKQRFRAALGKVSFGWTPPNRDDYKNVKLRKIKWTDDMQPPLGWHWKPWNSPAPAPAGRVHRPTISRVHKVMLSLPAVDEAEEEEDMDSATAGEVAVCHRCGYVTRNQRVFLRHRMMHRDVRAFCCRYCPARFCLPESLFLHLQVHTESHPYTCSSCGVRTRLLLQLWRHELRSLAQRLCLCHRCGLICHIRENLRQHLLKVHKVSVSSAFDTKPFQVCPGPMKTTGTGTAANGTTPAKQPTAWATGKPASKGPTKASTKPKTDKAARAQLKPGQKKPAELATFTKPQKPAVRSKPGVGRGRVAKAKLPASTEGKSVGPPSAKKLKREDNESKACISKAGGATNGVPKMQQGCKVEVEFAVPGDTVHTARKTAPKGAAAAGVPTMVAFQTPSGEMTLEATVLATVPAEQGRRKTQRIRIPKRKISV</sequence>
<protein>
    <submittedName>
        <fullName evidence="11">Putative 52 kd repressor of inhibitor of protein kinase</fullName>
    </submittedName>
</protein>
<dbReference type="SMART" id="SM00980">
    <property type="entry name" value="THAP"/>
    <property type="match status" value="1"/>
</dbReference>
<keyword evidence="1" id="KW-0479">Metal-binding</keyword>
<evidence type="ECO:0000256" key="4">
    <source>
        <dbReference type="ARBA" id="ARBA00023125"/>
    </source>
</evidence>
<feature type="compositionally biased region" description="Low complexity" evidence="7">
    <location>
        <begin position="725"/>
        <end position="738"/>
    </location>
</feature>
<feature type="region of interest" description="Disordered" evidence="7">
    <location>
        <begin position="722"/>
        <end position="830"/>
    </location>
</feature>
<feature type="compositionally biased region" description="Acidic residues" evidence="7">
    <location>
        <begin position="392"/>
        <end position="408"/>
    </location>
</feature>
<feature type="domain" description="C2H2-type" evidence="8">
    <location>
        <begin position="624"/>
        <end position="651"/>
    </location>
</feature>
<accession>L7MKM1</accession>
<dbReference type="GO" id="GO:0016301">
    <property type="term" value="F:kinase activity"/>
    <property type="evidence" value="ECO:0007669"/>
    <property type="project" value="UniProtKB-KW"/>
</dbReference>
<dbReference type="GO" id="GO:0008270">
    <property type="term" value="F:zinc ion binding"/>
    <property type="evidence" value="ECO:0007669"/>
    <property type="project" value="UniProtKB-KW"/>
</dbReference>
<evidence type="ECO:0000256" key="1">
    <source>
        <dbReference type="ARBA" id="ARBA00022723"/>
    </source>
</evidence>
<feature type="domain" description="IRF tryptophan pentad repeat" evidence="10">
    <location>
        <begin position="430"/>
        <end position="534"/>
    </location>
</feature>
<evidence type="ECO:0000256" key="6">
    <source>
        <dbReference type="PROSITE-ProRule" id="PRU00309"/>
    </source>
</evidence>
<keyword evidence="11" id="KW-0808">Transferase</keyword>
<evidence type="ECO:0000313" key="11">
    <source>
        <dbReference type="EMBL" id="JAA63833.1"/>
    </source>
</evidence>
<dbReference type="PROSITE" id="PS50950">
    <property type="entry name" value="ZF_THAP"/>
    <property type="match status" value="1"/>
</dbReference>
<keyword evidence="11" id="KW-0418">Kinase</keyword>
<evidence type="ECO:0000259" key="8">
    <source>
        <dbReference type="PROSITE" id="PS50157"/>
    </source>
</evidence>
<keyword evidence="2 5" id="KW-0863">Zinc-finger</keyword>
<dbReference type="PROSITE" id="PS50157">
    <property type="entry name" value="ZINC_FINGER_C2H2_2"/>
    <property type="match status" value="1"/>
</dbReference>
<dbReference type="SMART" id="SM00355">
    <property type="entry name" value="ZnF_C2H2"/>
    <property type="match status" value="4"/>
</dbReference>
<dbReference type="InterPro" id="IPR036236">
    <property type="entry name" value="Znf_C2H2_sf"/>
</dbReference>
<dbReference type="InterPro" id="IPR038441">
    <property type="entry name" value="THAP_Znf_sf"/>
</dbReference>
<dbReference type="PROSITE" id="PS00028">
    <property type="entry name" value="ZINC_FINGER_C2H2_1"/>
    <property type="match status" value="1"/>
</dbReference>
<dbReference type="InterPro" id="IPR036390">
    <property type="entry name" value="WH_DNA-bd_sf"/>
</dbReference>
<dbReference type="AlphaFoldDB" id="L7MKM1"/>
<dbReference type="SMART" id="SM00692">
    <property type="entry name" value="DM3"/>
    <property type="match status" value="1"/>
</dbReference>
<dbReference type="Gene3D" id="1.10.10.10">
    <property type="entry name" value="Winged helix-like DNA-binding domain superfamily/Winged helix DNA-binding domain"/>
    <property type="match status" value="1"/>
</dbReference>
<dbReference type="InterPro" id="IPR006612">
    <property type="entry name" value="THAP_Znf"/>
</dbReference>
<feature type="non-terminal residue" evidence="11">
    <location>
        <position position="1"/>
    </location>
</feature>
<dbReference type="InterPro" id="IPR001346">
    <property type="entry name" value="Interferon_reg_fact_DNA-bd_dom"/>
</dbReference>
<dbReference type="Gene3D" id="3.30.160.60">
    <property type="entry name" value="Classic Zinc Finger"/>
    <property type="match status" value="1"/>
</dbReference>
<dbReference type="PANTHER" id="PTHR46600">
    <property type="entry name" value="THAP DOMAIN-CONTAINING"/>
    <property type="match status" value="1"/>
</dbReference>
<organism evidence="11">
    <name type="scientific">Rhipicephalus pulchellus</name>
    <name type="common">Yellow backed tick</name>
    <name type="synonym">Dermacentor pulchellus</name>
    <dbReference type="NCBI Taxonomy" id="72859"/>
    <lineage>
        <taxon>Eukaryota</taxon>
        <taxon>Metazoa</taxon>
        <taxon>Ecdysozoa</taxon>
        <taxon>Arthropoda</taxon>
        <taxon>Chelicerata</taxon>
        <taxon>Arachnida</taxon>
        <taxon>Acari</taxon>
        <taxon>Parasitiformes</taxon>
        <taxon>Ixodida</taxon>
        <taxon>Ixodoidea</taxon>
        <taxon>Ixodidae</taxon>
        <taxon>Rhipicephalinae</taxon>
        <taxon>Rhipicephalus</taxon>
        <taxon>Rhipicephalus</taxon>
    </lineage>
</organism>
<dbReference type="GO" id="GO:0000976">
    <property type="term" value="F:transcription cis-regulatory region binding"/>
    <property type="evidence" value="ECO:0007669"/>
    <property type="project" value="InterPro"/>
</dbReference>
<dbReference type="PROSITE" id="PS51507">
    <property type="entry name" value="IRF_2"/>
    <property type="match status" value="1"/>
</dbReference>
<keyword evidence="4 6" id="KW-0238">DNA-binding</keyword>
<keyword evidence="3" id="KW-0862">Zinc</keyword>
<dbReference type="SUPFAM" id="SSF57716">
    <property type="entry name" value="Glucocorticoid receptor-like (DNA-binding domain)"/>
    <property type="match status" value="1"/>
</dbReference>
<evidence type="ECO:0000256" key="5">
    <source>
        <dbReference type="PROSITE-ProRule" id="PRU00042"/>
    </source>
</evidence>
<reference evidence="11" key="1">
    <citation type="submission" date="2012-11" db="EMBL/GenBank/DDBJ databases">
        <authorList>
            <person name="Lucero-Rivera Y.E."/>
            <person name="Tovar-Ramirez D."/>
        </authorList>
    </citation>
    <scope>NUCLEOTIDE SEQUENCE</scope>
    <source>
        <tissue evidence="11">Salivary gland</tissue>
    </source>
</reference>
<feature type="domain" description="THAP-type" evidence="9">
    <location>
        <begin position="59"/>
        <end position="144"/>
    </location>
</feature>
<dbReference type="InterPro" id="IPR036388">
    <property type="entry name" value="WH-like_DNA-bd_sf"/>
</dbReference>
<reference evidence="11" key="2">
    <citation type="journal article" date="2015" name="J. Proteomics">
        <title>Sexual differences in the sialomes of the zebra tick, Rhipicephalus pulchellus.</title>
        <authorList>
            <person name="Tan A.W."/>
            <person name="Francischetti I.M."/>
            <person name="Slovak M."/>
            <person name="Kini R.M."/>
            <person name="Ribeiro J.M."/>
        </authorList>
    </citation>
    <scope>NUCLEOTIDE SEQUENCE</scope>
    <source>
        <tissue evidence="11">Salivary gland</tissue>
    </source>
</reference>
<dbReference type="SUPFAM" id="SSF57667">
    <property type="entry name" value="beta-beta-alpha zinc fingers"/>
    <property type="match status" value="1"/>
</dbReference>
<dbReference type="SUPFAM" id="SSF46785">
    <property type="entry name" value="Winged helix' DNA-binding domain"/>
    <property type="match status" value="1"/>
</dbReference>
<dbReference type="InterPro" id="IPR013087">
    <property type="entry name" value="Znf_C2H2_type"/>
</dbReference>
<proteinExistence type="evidence at transcript level"/>
<evidence type="ECO:0000256" key="7">
    <source>
        <dbReference type="SAM" id="MobiDB-lite"/>
    </source>
</evidence>
<dbReference type="Gene3D" id="6.20.210.20">
    <property type="entry name" value="THAP domain"/>
    <property type="match status" value="1"/>
</dbReference>
<dbReference type="Pfam" id="PF05485">
    <property type="entry name" value="THAP"/>
    <property type="match status" value="1"/>
</dbReference>
<dbReference type="EMBL" id="GACK01001201">
    <property type="protein sequence ID" value="JAA63833.1"/>
    <property type="molecule type" value="mRNA"/>
</dbReference>
<dbReference type="PANTHER" id="PTHR46600:SF11">
    <property type="entry name" value="THAP DOMAIN-CONTAINING PROTEIN 10"/>
    <property type="match status" value="1"/>
</dbReference>
<evidence type="ECO:0000256" key="2">
    <source>
        <dbReference type="ARBA" id="ARBA00022771"/>
    </source>
</evidence>
<evidence type="ECO:0000259" key="9">
    <source>
        <dbReference type="PROSITE" id="PS50950"/>
    </source>
</evidence>
<dbReference type="Pfam" id="PF00605">
    <property type="entry name" value="IRF"/>
    <property type="match status" value="1"/>
</dbReference>
<evidence type="ECO:0000256" key="3">
    <source>
        <dbReference type="ARBA" id="ARBA00022833"/>
    </source>
</evidence>
<name>L7MKM1_RHIPC</name>